<name>A0AAE1E872_9GAST</name>
<feature type="compositionally biased region" description="Basic and acidic residues" evidence="1">
    <location>
        <begin position="69"/>
        <end position="80"/>
    </location>
</feature>
<feature type="region of interest" description="Disordered" evidence="1">
    <location>
        <begin position="29"/>
        <end position="84"/>
    </location>
</feature>
<gene>
    <name evidence="2" type="ORF">RRG08_009260</name>
</gene>
<evidence type="ECO:0000256" key="1">
    <source>
        <dbReference type="SAM" id="MobiDB-lite"/>
    </source>
</evidence>
<feature type="compositionally biased region" description="Basic and acidic residues" evidence="1">
    <location>
        <begin position="125"/>
        <end position="136"/>
    </location>
</feature>
<accession>A0AAE1E872</accession>
<dbReference type="Proteomes" id="UP001283361">
    <property type="component" value="Unassembled WGS sequence"/>
</dbReference>
<dbReference type="EMBL" id="JAWDGP010000881">
    <property type="protein sequence ID" value="KAK3796483.1"/>
    <property type="molecule type" value="Genomic_DNA"/>
</dbReference>
<keyword evidence="3" id="KW-1185">Reference proteome</keyword>
<organism evidence="2 3">
    <name type="scientific">Elysia crispata</name>
    <name type="common">lettuce slug</name>
    <dbReference type="NCBI Taxonomy" id="231223"/>
    <lineage>
        <taxon>Eukaryota</taxon>
        <taxon>Metazoa</taxon>
        <taxon>Spiralia</taxon>
        <taxon>Lophotrochozoa</taxon>
        <taxon>Mollusca</taxon>
        <taxon>Gastropoda</taxon>
        <taxon>Heterobranchia</taxon>
        <taxon>Euthyneura</taxon>
        <taxon>Panpulmonata</taxon>
        <taxon>Sacoglossa</taxon>
        <taxon>Placobranchoidea</taxon>
        <taxon>Plakobranchidae</taxon>
        <taxon>Elysia</taxon>
    </lineage>
</organism>
<sequence>MLKFKACRSGLAGSLLVLSKFSNKHQEDQDYQCTGTQLDRPTPETLSGRSGRRQATVGVPSWTGRSQKHCKEDQAGDRRQSVYPAGLADPRNIVRKIRQETGDSRCTQLDRPTPETFWTGRSQKHCKEDQAGDRRQSVYPAGQADPRNIVRKIGQETGDSRCTQLDRPTPETL</sequence>
<protein>
    <submittedName>
        <fullName evidence="2">Uncharacterized protein</fullName>
    </submittedName>
</protein>
<feature type="region of interest" description="Disordered" evidence="1">
    <location>
        <begin position="105"/>
        <end position="173"/>
    </location>
</feature>
<evidence type="ECO:0000313" key="3">
    <source>
        <dbReference type="Proteomes" id="UP001283361"/>
    </source>
</evidence>
<evidence type="ECO:0000313" key="2">
    <source>
        <dbReference type="EMBL" id="KAK3796483.1"/>
    </source>
</evidence>
<feature type="compositionally biased region" description="Polar residues" evidence="1">
    <location>
        <begin position="31"/>
        <end position="48"/>
    </location>
</feature>
<proteinExistence type="predicted"/>
<comment type="caution">
    <text evidence="2">The sequence shown here is derived from an EMBL/GenBank/DDBJ whole genome shotgun (WGS) entry which is preliminary data.</text>
</comment>
<dbReference type="AlphaFoldDB" id="A0AAE1E872"/>
<reference evidence="2" key="1">
    <citation type="journal article" date="2023" name="G3 (Bethesda)">
        <title>A reference genome for the long-term kleptoplast-retaining sea slug Elysia crispata morphotype clarki.</title>
        <authorList>
            <person name="Eastman K.E."/>
            <person name="Pendleton A.L."/>
            <person name="Shaikh M.A."/>
            <person name="Suttiyut T."/>
            <person name="Ogas R."/>
            <person name="Tomko P."/>
            <person name="Gavelis G."/>
            <person name="Widhalm J.R."/>
            <person name="Wisecaver J.H."/>
        </authorList>
    </citation>
    <scope>NUCLEOTIDE SEQUENCE</scope>
    <source>
        <strain evidence="2">ECLA1</strain>
    </source>
</reference>